<comment type="caution">
    <text evidence="2">The sequence shown here is derived from an EMBL/GenBank/DDBJ whole genome shotgun (WGS) entry which is preliminary data.</text>
</comment>
<feature type="region of interest" description="Disordered" evidence="1">
    <location>
        <begin position="20"/>
        <end position="111"/>
    </location>
</feature>
<keyword evidence="3" id="KW-1185">Reference proteome</keyword>
<evidence type="ECO:0000313" key="3">
    <source>
        <dbReference type="Proteomes" id="UP000247409"/>
    </source>
</evidence>
<proteinExistence type="predicted"/>
<accession>A0A2V3J0K5</accession>
<reference evidence="2 3" key="1">
    <citation type="journal article" date="2018" name="Mol. Biol. Evol.">
        <title>Analysis of the draft genome of the red seaweed Gracilariopsis chorda provides insights into genome size evolution in Rhodophyta.</title>
        <authorList>
            <person name="Lee J."/>
            <person name="Yang E.C."/>
            <person name="Graf L."/>
            <person name="Yang J.H."/>
            <person name="Qiu H."/>
            <person name="Zel Zion U."/>
            <person name="Chan C.X."/>
            <person name="Stephens T.G."/>
            <person name="Weber A.P.M."/>
            <person name="Boo G.H."/>
            <person name="Boo S.M."/>
            <person name="Kim K.M."/>
            <person name="Shin Y."/>
            <person name="Jung M."/>
            <person name="Lee S.J."/>
            <person name="Yim H.S."/>
            <person name="Lee J.H."/>
            <person name="Bhattacharya D."/>
            <person name="Yoon H.S."/>
        </authorList>
    </citation>
    <scope>NUCLEOTIDE SEQUENCE [LARGE SCALE GENOMIC DNA]</scope>
    <source>
        <strain evidence="2 3">SKKU-2015</strain>
        <tissue evidence="2">Whole body</tissue>
    </source>
</reference>
<evidence type="ECO:0000256" key="1">
    <source>
        <dbReference type="SAM" id="MobiDB-lite"/>
    </source>
</evidence>
<name>A0A2V3J0K5_9FLOR</name>
<organism evidence="2 3">
    <name type="scientific">Gracilariopsis chorda</name>
    <dbReference type="NCBI Taxonomy" id="448386"/>
    <lineage>
        <taxon>Eukaryota</taxon>
        <taxon>Rhodophyta</taxon>
        <taxon>Florideophyceae</taxon>
        <taxon>Rhodymeniophycidae</taxon>
        <taxon>Gracilariales</taxon>
        <taxon>Gracilariaceae</taxon>
        <taxon>Gracilariopsis</taxon>
    </lineage>
</organism>
<evidence type="ECO:0000313" key="2">
    <source>
        <dbReference type="EMBL" id="PXF47946.1"/>
    </source>
</evidence>
<protein>
    <submittedName>
        <fullName evidence="2">Uncharacterized protein</fullName>
    </submittedName>
</protein>
<dbReference type="AlphaFoldDB" id="A0A2V3J0K5"/>
<sequence length="111" mass="11838">MENDDFLEPTDIGNFLQRYHEARAARSAPTTPVATKPTAPASPTSPSSPPARTPKGALSTWRNVFMPLGKPATSADRYDLAPGQTSKPGFSVSELHAKGTGKSLDVKNEDE</sequence>
<gene>
    <name evidence="2" type="ORF">BWQ96_02332</name>
</gene>
<dbReference type="EMBL" id="NBIV01000018">
    <property type="protein sequence ID" value="PXF47946.1"/>
    <property type="molecule type" value="Genomic_DNA"/>
</dbReference>
<feature type="compositionally biased region" description="Low complexity" evidence="1">
    <location>
        <begin position="27"/>
        <end position="45"/>
    </location>
</feature>
<dbReference type="Proteomes" id="UP000247409">
    <property type="component" value="Unassembled WGS sequence"/>
</dbReference>